<feature type="binding site" evidence="15">
    <location>
        <position position="138"/>
    </location>
    <ligand>
        <name>S-adenosyl-L-methionine</name>
        <dbReference type="ChEBI" id="CHEBI:59789"/>
        <label>1</label>
    </ligand>
</feature>
<dbReference type="InterPro" id="IPR004558">
    <property type="entry name" value="Coprogen_oxidase_HemN"/>
</dbReference>
<dbReference type="InterPro" id="IPR058240">
    <property type="entry name" value="rSAM_sf"/>
</dbReference>
<feature type="binding site" evidence="15">
    <location>
        <position position="177"/>
    </location>
    <ligand>
        <name>S-adenosyl-L-methionine</name>
        <dbReference type="ChEBI" id="CHEBI:59789"/>
        <label>2</label>
    </ligand>
</feature>
<comment type="catalytic activity">
    <reaction evidence="13 14">
        <text>coproporphyrinogen III + 2 S-adenosyl-L-methionine = protoporphyrinogen IX + 2 5'-deoxyadenosine + 2 L-methionine + 2 CO2</text>
        <dbReference type="Rhea" id="RHEA:15425"/>
        <dbReference type="ChEBI" id="CHEBI:16526"/>
        <dbReference type="ChEBI" id="CHEBI:17319"/>
        <dbReference type="ChEBI" id="CHEBI:57307"/>
        <dbReference type="ChEBI" id="CHEBI:57309"/>
        <dbReference type="ChEBI" id="CHEBI:57844"/>
        <dbReference type="ChEBI" id="CHEBI:59789"/>
        <dbReference type="EC" id="1.3.98.3"/>
    </reaction>
</comment>
<dbReference type="GO" id="GO:0051989">
    <property type="term" value="F:coproporphyrinogen dehydrogenase activity"/>
    <property type="evidence" value="ECO:0007669"/>
    <property type="project" value="UniProtKB-EC"/>
</dbReference>
<keyword evidence="8 14" id="KW-0479">Metal-binding</keyword>
<evidence type="ECO:0000256" key="9">
    <source>
        <dbReference type="ARBA" id="ARBA00023002"/>
    </source>
</evidence>
<evidence type="ECO:0000256" key="12">
    <source>
        <dbReference type="ARBA" id="ARBA00023244"/>
    </source>
</evidence>
<keyword evidence="21" id="KW-1185">Reference proteome</keyword>
<dbReference type="EMBL" id="AP018711">
    <property type="protein sequence ID" value="BBE32698.1"/>
    <property type="molecule type" value="Genomic_DNA"/>
</dbReference>
<dbReference type="SFLD" id="SFLDG01065">
    <property type="entry name" value="anaerobic_coproporphyrinogen-I"/>
    <property type="match status" value="1"/>
</dbReference>
<feature type="binding site" evidence="15">
    <location>
        <position position="49"/>
    </location>
    <ligand>
        <name>S-adenosyl-L-methionine</name>
        <dbReference type="ChEBI" id="CHEBI:59789"/>
        <label>1</label>
    </ligand>
</feature>
<comment type="subcellular location">
    <subcellularLocation>
        <location evidence="1 14">Cytoplasm</location>
    </subcellularLocation>
</comment>
<proteinExistence type="inferred from homology"/>
<evidence type="ECO:0000313" key="18">
    <source>
        <dbReference type="EMBL" id="BBE32698.1"/>
    </source>
</evidence>
<dbReference type="PROSITE" id="PS51918">
    <property type="entry name" value="RADICAL_SAM"/>
    <property type="match status" value="1"/>
</dbReference>
<evidence type="ECO:0000256" key="16">
    <source>
        <dbReference type="PIRSR" id="PIRSR000167-2"/>
    </source>
</evidence>
<evidence type="ECO:0000313" key="21">
    <source>
        <dbReference type="Proteomes" id="UP000276029"/>
    </source>
</evidence>
<comment type="subunit">
    <text evidence="4">Monomer.</text>
</comment>
<dbReference type="PANTHER" id="PTHR13932">
    <property type="entry name" value="COPROPORPHYRINIGEN III OXIDASE"/>
    <property type="match status" value="1"/>
</dbReference>
<comment type="pathway">
    <text evidence="2 14">Porphyrin-containing compound metabolism; protoporphyrin-IX biosynthesis; protoporphyrinogen-IX from coproporphyrinogen-III (AdoMet route): step 1/1.</text>
</comment>
<feature type="binding site" evidence="15">
    <location>
        <position position="106"/>
    </location>
    <ligand>
        <name>S-adenosyl-L-methionine</name>
        <dbReference type="ChEBI" id="CHEBI:59789"/>
        <label>1</label>
    </ligand>
</feature>
<keyword evidence="7 14" id="KW-0949">S-adenosyl-L-methionine</keyword>
<dbReference type="PANTHER" id="PTHR13932:SF6">
    <property type="entry name" value="OXYGEN-INDEPENDENT COPROPORPHYRINOGEN III OXIDASE"/>
    <property type="match status" value="1"/>
</dbReference>
<dbReference type="SMART" id="SM00729">
    <property type="entry name" value="Elp3"/>
    <property type="match status" value="1"/>
</dbReference>
<dbReference type="Gene3D" id="1.10.10.920">
    <property type="match status" value="1"/>
</dbReference>
<dbReference type="GO" id="GO:0006782">
    <property type="term" value="P:protoporphyrinogen IX biosynthetic process"/>
    <property type="evidence" value="ECO:0007669"/>
    <property type="project" value="TreeGrafter"/>
</dbReference>
<keyword evidence="11 14" id="KW-0411">Iron-sulfur</keyword>
<keyword evidence="6 14" id="KW-0963">Cytoplasm</keyword>
<keyword evidence="10 14" id="KW-0408">Iron</keyword>
<feature type="binding site" evidence="15">
    <location>
        <position position="165"/>
    </location>
    <ligand>
        <name>S-adenosyl-L-methionine</name>
        <dbReference type="ChEBI" id="CHEBI:59789"/>
        <label>2</label>
    </ligand>
</feature>
<feature type="binding site" evidence="15">
    <location>
        <position position="202"/>
    </location>
    <ligand>
        <name>S-adenosyl-L-methionine</name>
        <dbReference type="ChEBI" id="CHEBI:59789"/>
        <label>2</label>
    </ligand>
</feature>
<dbReference type="InterPro" id="IPR006638">
    <property type="entry name" value="Elp3/MiaA/NifB-like_rSAM"/>
</dbReference>
<dbReference type="RefSeq" id="WP_121051544.1">
    <property type="nucleotide sequence ID" value="NZ_AP018711.1"/>
</dbReference>
<evidence type="ECO:0000256" key="8">
    <source>
        <dbReference type="ARBA" id="ARBA00022723"/>
    </source>
</evidence>
<dbReference type="SUPFAM" id="SSF102114">
    <property type="entry name" value="Radical SAM enzymes"/>
    <property type="match status" value="1"/>
</dbReference>
<evidence type="ECO:0000256" key="5">
    <source>
        <dbReference type="ARBA" id="ARBA00022485"/>
    </source>
</evidence>
<feature type="binding site" evidence="16">
    <location>
        <position position="55"/>
    </location>
    <ligand>
        <name>[4Fe-4S] cluster</name>
        <dbReference type="ChEBI" id="CHEBI:49883"/>
        <note>4Fe-4S-S-AdoMet</note>
    </ligand>
</feature>
<sequence>MWRYHPELLNSAVPRYTSYPTAAEFRSVDAGFHADGFGGISAETALSLYLHIPYCDAICWYCGCNTGAAGHRQRLGAYMQALDREISTVARMLQGRGHVRSIAFGGGSPNAVPPIAFVRLLERLTWAFRALDADMAIELDPRSYTPEWERIVAMAPFRRVSLGVQTFAPHVQAAIGRLQPLDEIKRTVESLRRAGVRSLNFDLMYGLPEQTDEDLAATLEDAIRLAPDRIALFGYAHLPSRIPRQRRIDGTHLPGAEARFRMAERGYEMLIAAGYQPIGFDHFALPDDSMARAASSGRLRRNFQGFTDDESEVLLGFGATAISSFPDRFVQNEKNVGRYRGLAGDGKLTGALGVFRSEDDRRRGAIIEAILCSGWASFEGYPPDAETRQRLQPFVARGLCSVGENAISLKDGALPYARAIASCFDIYRHPDAQRFSSAI</sequence>
<dbReference type="GO" id="GO:0046872">
    <property type="term" value="F:metal ion binding"/>
    <property type="evidence" value="ECO:0007669"/>
    <property type="project" value="UniProtKB-KW"/>
</dbReference>
<dbReference type="Gene3D" id="3.20.20.70">
    <property type="entry name" value="Aldolase class I"/>
    <property type="match status" value="1"/>
</dbReference>
<dbReference type="InterPro" id="IPR013785">
    <property type="entry name" value="Aldolase_TIM"/>
</dbReference>
<dbReference type="InterPro" id="IPR007197">
    <property type="entry name" value="rSAM"/>
</dbReference>
<dbReference type="GO" id="GO:0004109">
    <property type="term" value="F:coproporphyrinogen oxidase activity"/>
    <property type="evidence" value="ECO:0007669"/>
    <property type="project" value="InterPro"/>
</dbReference>
<feature type="binding site" evidence="16">
    <location>
        <position position="59"/>
    </location>
    <ligand>
        <name>[4Fe-4S] cluster</name>
        <dbReference type="ChEBI" id="CHEBI:49883"/>
        <note>4Fe-4S-S-AdoMet</note>
    </ligand>
</feature>
<dbReference type="Proteomes" id="UP000275727">
    <property type="component" value="Chromosome"/>
</dbReference>
<comment type="cofactor">
    <cofactor evidence="14 16">
        <name>[4Fe-4S] cluster</name>
        <dbReference type="ChEBI" id="CHEBI:49883"/>
    </cofactor>
    <text evidence="14 16">Binds 1 [4Fe-4S] cluster. The cluster is coordinated with 3 cysteines and an exchangeable S-adenosyl-L-methionine.</text>
</comment>
<evidence type="ECO:0000256" key="2">
    <source>
        <dbReference type="ARBA" id="ARBA00004785"/>
    </source>
</evidence>
<name>A0AAD1FZF7_SPHMI</name>
<dbReference type="GO" id="GO:0005737">
    <property type="term" value="C:cytoplasm"/>
    <property type="evidence" value="ECO:0007669"/>
    <property type="project" value="UniProtKB-SubCell"/>
</dbReference>
<reference evidence="19 21" key="2">
    <citation type="submission" date="2018-10" db="EMBL/GenBank/DDBJ databases">
        <title>Genomic Encyclopedia of Type Strains, Phase IV (KMG-IV): sequencing the most valuable type-strain genomes for metagenomic binning, comparative biology and taxonomic classification.</title>
        <authorList>
            <person name="Goeker M."/>
        </authorList>
    </citation>
    <scope>NUCLEOTIDE SEQUENCE [LARGE SCALE GENOMIC DNA]</scope>
    <source>
        <strain evidence="19 21">DSM 19791</strain>
    </source>
</reference>
<dbReference type="Proteomes" id="UP000276029">
    <property type="component" value="Unassembled WGS sequence"/>
</dbReference>
<dbReference type="Pfam" id="PF04055">
    <property type="entry name" value="Radical_SAM"/>
    <property type="match status" value="1"/>
</dbReference>
<keyword evidence="12 14" id="KW-0627">Porphyrin biosynthesis</keyword>
<dbReference type="KEGG" id="smic:SmB9_03560"/>
<dbReference type="CDD" id="cd01335">
    <property type="entry name" value="Radical_SAM"/>
    <property type="match status" value="1"/>
</dbReference>
<evidence type="ECO:0000256" key="7">
    <source>
        <dbReference type="ARBA" id="ARBA00022691"/>
    </source>
</evidence>
<evidence type="ECO:0000313" key="20">
    <source>
        <dbReference type="Proteomes" id="UP000275727"/>
    </source>
</evidence>
<evidence type="ECO:0000256" key="11">
    <source>
        <dbReference type="ARBA" id="ARBA00023014"/>
    </source>
</evidence>
<evidence type="ECO:0000256" key="15">
    <source>
        <dbReference type="PIRSR" id="PIRSR000167-1"/>
    </source>
</evidence>
<feature type="binding site" evidence="15">
    <location>
        <begin position="61"/>
        <end position="63"/>
    </location>
    <ligand>
        <name>S-adenosyl-L-methionine</name>
        <dbReference type="ChEBI" id="CHEBI:59789"/>
        <label>2</label>
    </ligand>
</feature>
<comment type="similarity">
    <text evidence="3 14">Belongs to the anaerobic coproporphyrinogen-III oxidase family.</text>
</comment>
<protein>
    <recommendedName>
        <fullName evidence="14">Coproporphyrinogen-III oxidase</fullName>
        <ecNumber evidence="14">1.3.98.3</ecNumber>
    </recommendedName>
</protein>
<organism evidence="18 20">
    <name type="scientific">Sphingosinicella microcystinivorans</name>
    <dbReference type="NCBI Taxonomy" id="335406"/>
    <lineage>
        <taxon>Bacteria</taxon>
        <taxon>Pseudomonadati</taxon>
        <taxon>Pseudomonadota</taxon>
        <taxon>Alphaproteobacteria</taxon>
        <taxon>Sphingomonadales</taxon>
        <taxon>Sphingosinicellaceae</taxon>
        <taxon>Sphingosinicella</taxon>
    </lineage>
</organism>
<reference evidence="18 20" key="1">
    <citation type="submission" date="2018-06" db="EMBL/GenBank/DDBJ databases">
        <title>Complete Genome Sequence of the Microcystin-Degrading Bacterium Sphingosinicella microcystinivorans Strain B-9.</title>
        <authorList>
            <person name="Jin H."/>
            <person name="Nishizawa T."/>
            <person name="Guo Y."/>
            <person name="Nishizawa A."/>
            <person name="Park H."/>
            <person name="Kato H."/>
            <person name="Tsuji K."/>
            <person name="Harada K."/>
        </authorList>
    </citation>
    <scope>NUCLEOTIDE SEQUENCE [LARGE SCALE GENOMIC DNA]</scope>
    <source>
        <strain evidence="18 20">B9</strain>
    </source>
</reference>
<evidence type="ECO:0000256" key="6">
    <source>
        <dbReference type="ARBA" id="ARBA00022490"/>
    </source>
</evidence>
<evidence type="ECO:0000259" key="17">
    <source>
        <dbReference type="PROSITE" id="PS51918"/>
    </source>
</evidence>
<feature type="binding site" evidence="15">
    <location>
        <position position="236"/>
    </location>
    <ligand>
        <name>S-adenosyl-L-methionine</name>
        <dbReference type="ChEBI" id="CHEBI:59789"/>
        <label>2</label>
    </ligand>
</feature>
<dbReference type="PIRSF" id="PIRSF000167">
    <property type="entry name" value="HemN"/>
    <property type="match status" value="1"/>
</dbReference>
<evidence type="ECO:0000256" key="3">
    <source>
        <dbReference type="ARBA" id="ARBA00005493"/>
    </source>
</evidence>
<evidence type="ECO:0000313" key="19">
    <source>
        <dbReference type="EMBL" id="RKS88943.1"/>
    </source>
</evidence>
<feature type="binding site" evidence="15">
    <location>
        <position position="322"/>
    </location>
    <ligand>
        <name>S-adenosyl-L-methionine</name>
        <dbReference type="ChEBI" id="CHEBI:59789"/>
        <label>1</label>
    </ligand>
</feature>
<dbReference type="AlphaFoldDB" id="A0AAD1FZF7"/>
<keyword evidence="5 14" id="KW-0004">4Fe-4S</keyword>
<feature type="domain" description="Radical SAM core" evidence="17">
    <location>
        <begin position="40"/>
        <end position="276"/>
    </location>
</feature>
<feature type="binding site" evidence="16">
    <location>
        <position position="62"/>
    </location>
    <ligand>
        <name>[4Fe-4S] cluster</name>
        <dbReference type="ChEBI" id="CHEBI:49883"/>
        <note>4Fe-4S-S-AdoMet</note>
    </ligand>
</feature>
<evidence type="ECO:0000256" key="10">
    <source>
        <dbReference type="ARBA" id="ARBA00023004"/>
    </source>
</evidence>
<evidence type="ECO:0000256" key="13">
    <source>
        <dbReference type="ARBA" id="ARBA00048321"/>
    </source>
</evidence>
<evidence type="ECO:0000256" key="4">
    <source>
        <dbReference type="ARBA" id="ARBA00011245"/>
    </source>
</evidence>
<dbReference type="EMBL" id="RBWX01000008">
    <property type="protein sequence ID" value="RKS88943.1"/>
    <property type="molecule type" value="Genomic_DNA"/>
</dbReference>
<keyword evidence="9 14" id="KW-0560">Oxidoreductase</keyword>
<dbReference type="SFLD" id="SFLDS00029">
    <property type="entry name" value="Radical_SAM"/>
    <property type="match status" value="1"/>
</dbReference>
<dbReference type="InterPro" id="IPR034505">
    <property type="entry name" value="Coproporphyrinogen-III_oxidase"/>
</dbReference>
<evidence type="ECO:0000256" key="14">
    <source>
        <dbReference type="PIRNR" id="PIRNR000167"/>
    </source>
</evidence>
<accession>A0AAD1FZF7</accession>
<evidence type="ECO:0000256" key="1">
    <source>
        <dbReference type="ARBA" id="ARBA00004496"/>
    </source>
</evidence>
<dbReference type="GO" id="GO:0051539">
    <property type="term" value="F:4 iron, 4 sulfur cluster binding"/>
    <property type="evidence" value="ECO:0007669"/>
    <property type="project" value="UniProtKB-KW"/>
</dbReference>
<gene>
    <name evidence="19" type="ORF">DFR51_2156</name>
    <name evidence="18" type="ORF">SmB9_03560</name>
</gene>
<dbReference type="EC" id="1.3.98.3" evidence="14"/>